<evidence type="ECO:0000313" key="1">
    <source>
        <dbReference type="EMBL" id="PIU99328.1"/>
    </source>
</evidence>
<evidence type="ECO:0000313" key="2">
    <source>
        <dbReference type="Proteomes" id="UP000230131"/>
    </source>
</evidence>
<dbReference type="EMBL" id="PEVH01000014">
    <property type="protein sequence ID" value="PIU99328.1"/>
    <property type="molecule type" value="Genomic_DNA"/>
</dbReference>
<dbReference type="Proteomes" id="UP000230131">
    <property type="component" value="Unassembled WGS sequence"/>
</dbReference>
<reference evidence="2" key="1">
    <citation type="submission" date="2017-09" db="EMBL/GenBank/DDBJ databases">
        <title>Depth-based differentiation of microbial function through sediment-hosted aquifers and enrichment of novel symbionts in the deep terrestrial subsurface.</title>
        <authorList>
            <person name="Probst A.J."/>
            <person name="Ladd B."/>
            <person name="Jarett J.K."/>
            <person name="Geller-Mcgrath D.E."/>
            <person name="Sieber C.M.K."/>
            <person name="Emerson J.B."/>
            <person name="Anantharaman K."/>
            <person name="Thomas B.C."/>
            <person name="Malmstrom R."/>
            <person name="Stieglmeier M."/>
            <person name="Klingl A."/>
            <person name="Woyke T."/>
            <person name="Ryan C.M."/>
            <person name="Banfield J.F."/>
        </authorList>
    </citation>
    <scope>NUCLEOTIDE SEQUENCE [LARGE SCALE GENOMIC DNA]</scope>
</reference>
<dbReference type="InterPro" id="IPR038116">
    <property type="entry name" value="TrpR-like_sf"/>
</dbReference>
<dbReference type="AlphaFoldDB" id="A0A2M7B8D6"/>
<dbReference type="GO" id="GO:0043565">
    <property type="term" value="F:sequence-specific DNA binding"/>
    <property type="evidence" value="ECO:0007669"/>
    <property type="project" value="InterPro"/>
</dbReference>
<sequence>MEEIFKFKSRKEWEDFVWSKFLENAERAKIDQPLKSFLDELLSANEKKLIIKRLTTLAMIKAGKTYKEIEEVLGISPSTISALKKSVKKGSGYQSNRYYAKESRNEKRKHIKGLPAQTILDYWLNFPFPTKTGKGRWKFLNYQG</sequence>
<accession>A0A2M7B8D6</accession>
<dbReference type="Gene3D" id="1.10.1270.10">
    <property type="entry name" value="TrpR-like"/>
    <property type="match status" value="1"/>
</dbReference>
<name>A0A2M7B8D6_9BACT</name>
<evidence type="ECO:0008006" key="3">
    <source>
        <dbReference type="Google" id="ProtNLM"/>
    </source>
</evidence>
<comment type="caution">
    <text evidence="1">The sequence shown here is derived from an EMBL/GenBank/DDBJ whole genome shotgun (WGS) entry which is preliminary data.</text>
</comment>
<dbReference type="Pfam" id="PF01371">
    <property type="entry name" value="Trp_repressor"/>
    <property type="match status" value="1"/>
</dbReference>
<gene>
    <name evidence="1" type="ORF">COS59_00365</name>
</gene>
<dbReference type="GO" id="GO:0003700">
    <property type="term" value="F:DNA-binding transcription factor activity"/>
    <property type="evidence" value="ECO:0007669"/>
    <property type="project" value="InterPro"/>
</dbReference>
<dbReference type="SUPFAM" id="SSF48295">
    <property type="entry name" value="TrpR-like"/>
    <property type="match status" value="1"/>
</dbReference>
<dbReference type="InterPro" id="IPR010921">
    <property type="entry name" value="Trp_repressor/repl_initiator"/>
</dbReference>
<organism evidence="1 2">
    <name type="scientific">Candidatus Wolfebacteria bacterium CG03_land_8_20_14_0_80_36_15</name>
    <dbReference type="NCBI Taxonomy" id="1975067"/>
    <lineage>
        <taxon>Bacteria</taxon>
        <taxon>Candidatus Wolfeibacteriota</taxon>
    </lineage>
</organism>
<protein>
    <recommendedName>
        <fullName evidence="3">HTH luxR-type domain-containing protein</fullName>
    </recommendedName>
</protein>
<dbReference type="InterPro" id="IPR000831">
    <property type="entry name" value="Trp_repress"/>
</dbReference>
<proteinExistence type="predicted"/>